<dbReference type="EC" id="7.1.1.-" evidence="12"/>
<dbReference type="GeneID" id="55565133"/>
<feature type="domain" description="4Fe-4S ferredoxin-type" evidence="14">
    <location>
        <begin position="136"/>
        <end position="165"/>
    </location>
</feature>
<evidence type="ECO:0000256" key="11">
    <source>
        <dbReference type="ARBA" id="ARBA00023136"/>
    </source>
</evidence>
<feature type="binding site" evidence="12">
    <location>
        <position position="145"/>
    </location>
    <ligand>
        <name>[4Fe-4S] cluster</name>
        <dbReference type="ChEBI" id="CHEBI:49883"/>
        <label>2</label>
    </ligand>
</feature>
<protein>
    <recommendedName>
        <fullName evidence="12">NADH-quinone oxidoreductase subunit I</fullName>
        <ecNumber evidence="12">7.1.1.-</ecNumber>
    </recommendedName>
    <alternativeName>
        <fullName evidence="12">NADH dehydrogenase I subunit I</fullName>
    </alternativeName>
    <alternativeName>
        <fullName evidence="12">NDH-1 subunit I</fullName>
    </alternativeName>
</protein>
<feature type="domain" description="4Fe-4S ferredoxin-type" evidence="14">
    <location>
        <begin position="90"/>
        <end position="120"/>
    </location>
</feature>
<evidence type="ECO:0000256" key="13">
    <source>
        <dbReference type="SAM" id="MobiDB-lite"/>
    </source>
</evidence>
<dbReference type="Proteomes" id="UP000250245">
    <property type="component" value="Unassembled WGS sequence"/>
</dbReference>
<evidence type="ECO:0000256" key="8">
    <source>
        <dbReference type="ARBA" id="ARBA00023004"/>
    </source>
</evidence>
<comment type="catalytic activity">
    <reaction evidence="12">
        <text>a quinone + NADH + 5 H(+)(in) = a quinol + NAD(+) + 4 H(+)(out)</text>
        <dbReference type="Rhea" id="RHEA:57888"/>
        <dbReference type="ChEBI" id="CHEBI:15378"/>
        <dbReference type="ChEBI" id="CHEBI:24646"/>
        <dbReference type="ChEBI" id="CHEBI:57540"/>
        <dbReference type="ChEBI" id="CHEBI:57945"/>
        <dbReference type="ChEBI" id="CHEBI:132124"/>
    </reaction>
</comment>
<comment type="subunit">
    <text evidence="12">NDH-1 is composed of 14 different subunits. Subunits NuoA, H, J, K, L, M, N constitute the membrane sector of the complex.</text>
</comment>
<evidence type="ECO:0000256" key="4">
    <source>
        <dbReference type="ARBA" id="ARBA00022719"/>
    </source>
</evidence>
<feature type="compositionally biased region" description="Polar residues" evidence="13">
    <location>
        <begin position="1"/>
        <end position="11"/>
    </location>
</feature>
<feature type="binding site" evidence="12">
    <location>
        <position position="155"/>
    </location>
    <ligand>
        <name>[4Fe-4S] cluster</name>
        <dbReference type="ChEBI" id="CHEBI:49883"/>
        <label>1</label>
    </ligand>
</feature>
<evidence type="ECO:0000256" key="1">
    <source>
        <dbReference type="ARBA" id="ARBA00010277"/>
    </source>
</evidence>
<keyword evidence="12" id="KW-0830">Ubiquinone</keyword>
<dbReference type="PROSITE" id="PS00198">
    <property type="entry name" value="4FE4S_FER_1"/>
    <property type="match status" value="2"/>
</dbReference>
<dbReference type="GO" id="GO:0005506">
    <property type="term" value="F:iron ion binding"/>
    <property type="evidence" value="ECO:0007669"/>
    <property type="project" value="UniProtKB-UniRule"/>
</dbReference>
<evidence type="ECO:0000313" key="17">
    <source>
        <dbReference type="Proteomes" id="UP000250245"/>
    </source>
</evidence>
<dbReference type="GO" id="GO:0050136">
    <property type="term" value="F:NADH dehydrogenase (quinone) (non-electrogenic) activity"/>
    <property type="evidence" value="ECO:0007669"/>
    <property type="project" value="UniProtKB-UniRule"/>
</dbReference>
<evidence type="ECO:0000313" key="15">
    <source>
        <dbReference type="EMBL" id="NMW87126.1"/>
    </source>
</evidence>
<dbReference type="NCBIfam" id="TIGR01971">
    <property type="entry name" value="NuoI"/>
    <property type="match status" value="1"/>
</dbReference>
<dbReference type="PANTHER" id="PTHR10849:SF20">
    <property type="entry name" value="NADH DEHYDROGENASE [UBIQUINONE] IRON-SULFUR PROTEIN 8, MITOCHONDRIAL"/>
    <property type="match status" value="1"/>
</dbReference>
<dbReference type="Gene3D" id="3.30.70.3270">
    <property type="match status" value="1"/>
</dbReference>
<dbReference type="SUPFAM" id="SSF54862">
    <property type="entry name" value="4Fe-4S ferredoxins"/>
    <property type="match status" value="1"/>
</dbReference>
<name>A0A2X2YM67_9ACTO</name>
<keyword evidence="8 12" id="KW-0408">Iron</keyword>
<dbReference type="PROSITE" id="PS51379">
    <property type="entry name" value="4FE4S_FER_2"/>
    <property type="match status" value="2"/>
</dbReference>
<gene>
    <name evidence="16" type="primary">nqo9_1</name>
    <name evidence="12 15" type="synonym">nuoI</name>
    <name evidence="15" type="ORF">HHJ67_05085</name>
    <name evidence="16" type="ORF">NCTC11820_01594</name>
</gene>
<keyword evidence="2 12" id="KW-1003">Cell membrane</keyword>
<dbReference type="OMA" id="HPMVEGT"/>
<feature type="binding site" evidence="12">
    <location>
        <position position="148"/>
    </location>
    <ligand>
        <name>[4Fe-4S] cluster</name>
        <dbReference type="ChEBI" id="CHEBI:49883"/>
        <label>2</label>
    </ligand>
</feature>
<comment type="similarity">
    <text evidence="1 12">Belongs to the complex I 23 kDa subunit family.</text>
</comment>
<reference evidence="16 17" key="1">
    <citation type="submission" date="2018-06" db="EMBL/GenBank/DDBJ databases">
        <authorList>
            <consortium name="Pathogen Informatics"/>
            <person name="Doyle S."/>
        </authorList>
    </citation>
    <scope>NUCLEOTIDE SEQUENCE [LARGE SCALE GENOMIC DNA]</scope>
    <source>
        <strain evidence="16 17">NCTC11820</strain>
    </source>
</reference>
<dbReference type="EMBL" id="UASJ01000001">
    <property type="protein sequence ID" value="SQB65526.1"/>
    <property type="molecule type" value="Genomic_DNA"/>
</dbReference>
<evidence type="ECO:0000256" key="10">
    <source>
        <dbReference type="ARBA" id="ARBA00023027"/>
    </source>
</evidence>
<keyword evidence="5 12" id="KW-0479">Metal-binding</keyword>
<comment type="subcellular location">
    <subcellularLocation>
        <location evidence="12">Cell membrane</location>
        <topology evidence="12">Peripheral membrane protein</topology>
    </subcellularLocation>
</comment>
<keyword evidence="6" id="KW-0677">Repeat</keyword>
<feature type="binding site" evidence="12">
    <location>
        <position position="100"/>
    </location>
    <ligand>
        <name>[4Fe-4S] cluster</name>
        <dbReference type="ChEBI" id="CHEBI:49883"/>
        <label>1</label>
    </ligand>
</feature>
<keyword evidence="3 12" id="KW-0004">4Fe-4S</keyword>
<dbReference type="RefSeq" id="WP_013189073.1">
    <property type="nucleotide sequence ID" value="NZ_CP068112.1"/>
</dbReference>
<evidence type="ECO:0000256" key="9">
    <source>
        <dbReference type="ARBA" id="ARBA00023014"/>
    </source>
</evidence>
<evidence type="ECO:0000256" key="6">
    <source>
        <dbReference type="ARBA" id="ARBA00022737"/>
    </source>
</evidence>
<evidence type="ECO:0000313" key="18">
    <source>
        <dbReference type="Proteomes" id="UP000553981"/>
    </source>
</evidence>
<comment type="function">
    <text evidence="12">NDH-1 shuttles electrons from NADH, via FMN and iron-sulfur (Fe-S) centers, to quinones in the respiratory chain. The immediate electron acceptor for the enzyme in this species is believed to be ubiquinone. Couples the redox reaction to proton translocation (for every two electrons transferred, four hydrogen ions are translocated across the cytoplasmic membrane), and thus conserves the redox energy in a proton gradient.</text>
</comment>
<dbReference type="AlphaFoldDB" id="A0A2X2YM67"/>
<dbReference type="InterPro" id="IPR017896">
    <property type="entry name" value="4Fe4S_Fe-S-bd"/>
</dbReference>
<evidence type="ECO:0000256" key="7">
    <source>
        <dbReference type="ARBA" id="ARBA00022967"/>
    </source>
</evidence>
<dbReference type="Pfam" id="PF12838">
    <property type="entry name" value="Fer4_7"/>
    <property type="match status" value="1"/>
</dbReference>
<dbReference type="EMBL" id="JABCUI010000002">
    <property type="protein sequence ID" value="NMW87126.1"/>
    <property type="molecule type" value="Genomic_DNA"/>
</dbReference>
<keyword evidence="16" id="KW-0560">Oxidoreductase</keyword>
<dbReference type="NCBIfam" id="NF004537">
    <property type="entry name" value="PRK05888.1-3"/>
    <property type="match status" value="1"/>
</dbReference>
<evidence type="ECO:0000256" key="2">
    <source>
        <dbReference type="ARBA" id="ARBA00022475"/>
    </source>
</evidence>
<dbReference type="GO" id="GO:0048038">
    <property type="term" value="F:quinone binding"/>
    <property type="evidence" value="ECO:0007669"/>
    <property type="project" value="UniProtKB-KW"/>
</dbReference>
<feature type="region of interest" description="Disordered" evidence="13">
    <location>
        <begin position="1"/>
        <end position="38"/>
    </location>
</feature>
<feature type="binding site" evidence="12">
    <location>
        <position position="110"/>
    </location>
    <ligand>
        <name>[4Fe-4S] cluster</name>
        <dbReference type="ChEBI" id="CHEBI:49883"/>
        <label>2</label>
    </ligand>
</feature>
<evidence type="ECO:0000256" key="3">
    <source>
        <dbReference type="ARBA" id="ARBA00022485"/>
    </source>
</evidence>
<feature type="binding site" evidence="12">
    <location>
        <position position="103"/>
    </location>
    <ligand>
        <name>[4Fe-4S] cluster</name>
        <dbReference type="ChEBI" id="CHEBI:49883"/>
        <label>1</label>
    </ligand>
</feature>
<proteinExistence type="inferred from homology"/>
<keyword evidence="9 12" id="KW-0411">Iron-sulfur</keyword>
<dbReference type="InterPro" id="IPR017900">
    <property type="entry name" value="4Fe4S_Fe_S_CS"/>
</dbReference>
<dbReference type="InterPro" id="IPR010226">
    <property type="entry name" value="NADH_quinone_OxRdtase_chainI"/>
</dbReference>
<dbReference type="Proteomes" id="UP000553981">
    <property type="component" value="Unassembled WGS sequence"/>
</dbReference>
<dbReference type="HAMAP" id="MF_01351">
    <property type="entry name" value="NDH1_NuoI"/>
    <property type="match status" value="1"/>
</dbReference>
<keyword evidence="4 12" id="KW-0874">Quinone</keyword>
<keyword evidence="11 12" id="KW-0472">Membrane</keyword>
<evidence type="ECO:0000256" key="12">
    <source>
        <dbReference type="HAMAP-Rule" id="MF_01351"/>
    </source>
</evidence>
<sequence length="245" mass="27131">MSAQTSDNNLVASPDEPDNPDAGALTNPEPVADPDPQLWQRKKKGPLAESLKAVAGFGVTFRNFFRPYVTEQYPFEKVPTQPRYHGRHQLNRYPDGLEKCVGCELCAWACPADAIYVEAAANTPEAQYSAGERYGRVYEINYLRCIFCGMCIEACPTRALTMSNDYEIWDDNREDLIFEKDRLLVPLNAGMLSTPHPMASGTSDMDYYNGSVTGATPDQIDWVASHRPQDASLVSAGKPAQEVKA</sequence>
<dbReference type="FunFam" id="3.30.70.3270:FF:000007">
    <property type="entry name" value="NADH-quinone oxidoreductase subunit I"/>
    <property type="match status" value="1"/>
</dbReference>
<reference evidence="15 18" key="2">
    <citation type="submission" date="2020-04" db="EMBL/GenBank/DDBJ databases">
        <title>Antimicrobial susceptibility and clonality of vaginal-derived multi-drug resistant Mobiluncus isolates in China.</title>
        <authorList>
            <person name="Zhang X."/>
        </authorList>
    </citation>
    <scope>NUCLEOTIDE SEQUENCE [LARGE SCALE GENOMIC DNA]</scope>
    <source>
        <strain evidence="15 18">19</strain>
    </source>
</reference>
<accession>A0A2X2YM67</accession>
<dbReference type="GO" id="GO:0051539">
    <property type="term" value="F:4 iron, 4 sulfur cluster binding"/>
    <property type="evidence" value="ECO:0007669"/>
    <property type="project" value="UniProtKB-KW"/>
</dbReference>
<dbReference type="GO" id="GO:0009060">
    <property type="term" value="P:aerobic respiration"/>
    <property type="evidence" value="ECO:0007669"/>
    <property type="project" value="TreeGrafter"/>
</dbReference>
<dbReference type="PANTHER" id="PTHR10849">
    <property type="entry name" value="NADH DEHYDROGENASE UBIQUINONE IRON-SULFUR PROTEIN 8, MITOCHONDRIAL"/>
    <property type="match status" value="1"/>
</dbReference>
<feature type="binding site" evidence="12">
    <location>
        <position position="106"/>
    </location>
    <ligand>
        <name>[4Fe-4S] cluster</name>
        <dbReference type="ChEBI" id="CHEBI:49883"/>
        <label>1</label>
    </ligand>
</feature>
<evidence type="ECO:0000313" key="16">
    <source>
        <dbReference type="EMBL" id="SQB65526.1"/>
    </source>
</evidence>
<keyword evidence="7 12" id="KW-1278">Translocase</keyword>
<organism evidence="16 17">
    <name type="scientific">Mobiluncus curtisii</name>
    <dbReference type="NCBI Taxonomy" id="2051"/>
    <lineage>
        <taxon>Bacteria</taxon>
        <taxon>Bacillati</taxon>
        <taxon>Actinomycetota</taxon>
        <taxon>Actinomycetes</taxon>
        <taxon>Actinomycetales</taxon>
        <taxon>Actinomycetaceae</taxon>
        <taxon>Mobiluncus</taxon>
    </lineage>
</organism>
<evidence type="ECO:0000259" key="14">
    <source>
        <dbReference type="PROSITE" id="PS51379"/>
    </source>
</evidence>
<evidence type="ECO:0000256" key="5">
    <source>
        <dbReference type="ARBA" id="ARBA00022723"/>
    </source>
</evidence>
<dbReference type="GO" id="GO:0005886">
    <property type="term" value="C:plasma membrane"/>
    <property type="evidence" value="ECO:0007669"/>
    <property type="project" value="UniProtKB-SubCell"/>
</dbReference>
<keyword evidence="10 12" id="KW-0520">NAD</keyword>
<comment type="cofactor">
    <cofactor evidence="12">
        <name>[4Fe-4S] cluster</name>
        <dbReference type="ChEBI" id="CHEBI:49883"/>
    </cofactor>
    <text evidence="12">Binds 2 [4Fe-4S] clusters per subunit.</text>
</comment>
<feature type="binding site" evidence="12">
    <location>
        <position position="151"/>
    </location>
    <ligand>
        <name>[4Fe-4S] cluster</name>
        <dbReference type="ChEBI" id="CHEBI:49883"/>
        <label>2</label>
    </ligand>
</feature>